<organism evidence="2 3">
    <name type="scientific">Listeria cornellensis FSL F6-0969</name>
    <dbReference type="NCBI Taxonomy" id="1265820"/>
    <lineage>
        <taxon>Bacteria</taxon>
        <taxon>Bacillati</taxon>
        <taxon>Bacillota</taxon>
        <taxon>Bacilli</taxon>
        <taxon>Bacillales</taxon>
        <taxon>Listeriaceae</taxon>
        <taxon>Listeria</taxon>
    </lineage>
</organism>
<feature type="domain" description="Helix-turn-helix" evidence="1">
    <location>
        <begin position="19"/>
        <end position="67"/>
    </location>
</feature>
<gene>
    <name evidence="2" type="ORF">PCORN_10867</name>
</gene>
<dbReference type="Pfam" id="PF12728">
    <property type="entry name" value="HTH_17"/>
    <property type="match status" value="1"/>
</dbReference>
<dbReference type="RefSeq" id="WP_051999363.1">
    <property type="nucleotide sequence ID" value="NZ_AODE01000019.1"/>
</dbReference>
<dbReference type="STRING" id="1265820.PCORN_10867"/>
<comment type="caution">
    <text evidence="2">The sequence shown here is derived from an EMBL/GenBank/DDBJ whole genome shotgun (WGS) entry which is preliminary data.</text>
</comment>
<dbReference type="NCBIfam" id="TIGR01764">
    <property type="entry name" value="excise"/>
    <property type="match status" value="1"/>
</dbReference>
<evidence type="ECO:0000259" key="1">
    <source>
        <dbReference type="Pfam" id="PF12728"/>
    </source>
</evidence>
<keyword evidence="3" id="KW-1185">Reference proteome</keyword>
<evidence type="ECO:0000313" key="2">
    <source>
        <dbReference type="EMBL" id="EUJ29642.1"/>
    </source>
</evidence>
<dbReference type="InterPro" id="IPR010093">
    <property type="entry name" value="SinI_DNA-bd"/>
</dbReference>
<evidence type="ECO:0000313" key="3">
    <source>
        <dbReference type="Proteomes" id="UP000019254"/>
    </source>
</evidence>
<dbReference type="EMBL" id="AODE01000019">
    <property type="protein sequence ID" value="EUJ29642.1"/>
    <property type="molecule type" value="Genomic_DNA"/>
</dbReference>
<protein>
    <recommendedName>
        <fullName evidence="1">Helix-turn-helix domain-containing protein</fullName>
    </recommendedName>
</protein>
<dbReference type="InterPro" id="IPR009061">
    <property type="entry name" value="DNA-bd_dom_put_sf"/>
</dbReference>
<dbReference type="PATRIC" id="fig|1265820.5.peg.2130"/>
<sequence length="73" mass="8370">MYAVKATNRIIVIRPRKALKAEEAAEFLDIGMSSLYRYARAGIIPGRKIGSDWRFSKLALEKWLDAQVKEEND</sequence>
<dbReference type="InterPro" id="IPR041657">
    <property type="entry name" value="HTH_17"/>
</dbReference>
<name>W7BV63_9LIST</name>
<dbReference type="Proteomes" id="UP000019254">
    <property type="component" value="Unassembled WGS sequence"/>
</dbReference>
<dbReference type="OrthoDB" id="515428at2"/>
<dbReference type="SUPFAM" id="SSF46955">
    <property type="entry name" value="Putative DNA-binding domain"/>
    <property type="match status" value="1"/>
</dbReference>
<proteinExistence type="predicted"/>
<dbReference type="AlphaFoldDB" id="W7BV63"/>
<accession>W7BV63</accession>
<dbReference type="GO" id="GO:0003677">
    <property type="term" value="F:DNA binding"/>
    <property type="evidence" value="ECO:0007669"/>
    <property type="project" value="InterPro"/>
</dbReference>
<reference evidence="2 3" key="1">
    <citation type="journal article" date="2014" name="Int. J. Syst. Evol. Microbiol.">
        <title>Listeria floridensis sp. nov., Listeria aquatica sp. nov., Listeria cornellensis sp. nov., Listeria riparia sp. nov. and Listeria grandensis sp. nov., from agricultural and natural environments.</title>
        <authorList>
            <person name="den Bakker H.C."/>
            <person name="Warchocki S."/>
            <person name="Wright E.M."/>
            <person name="Allred A.F."/>
            <person name="Ahlstrom C."/>
            <person name="Manuel C.S."/>
            <person name="Stasiewicz M.J."/>
            <person name="Burrell A."/>
            <person name="Roof S."/>
            <person name="Strawn L."/>
            <person name="Fortes E.D."/>
            <person name="Nightingale K.K."/>
            <person name="Kephart D."/>
            <person name="Wiedmann M."/>
        </authorList>
    </citation>
    <scope>NUCLEOTIDE SEQUENCE [LARGE SCALE GENOMIC DNA]</scope>
    <source>
        <strain evidence="3">FSL F6-969</strain>
    </source>
</reference>